<name>U6M2U4_EIMMA</name>
<keyword evidence="2" id="KW-1185">Reference proteome</keyword>
<evidence type="ECO:0000313" key="1">
    <source>
        <dbReference type="EMBL" id="CDJ57398.1"/>
    </source>
</evidence>
<dbReference type="AlphaFoldDB" id="U6M2U4"/>
<reference evidence="1" key="1">
    <citation type="submission" date="2013-10" db="EMBL/GenBank/DDBJ databases">
        <title>Genomic analysis of the causative agents of coccidiosis in chickens.</title>
        <authorList>
            <person name="Reid A.J."/>
            <person name="Blake D."/>
            <person name="Billington K."/>
            <person name="Browne H."/>
            <person name="Dunn M."/>
            <person name="Hung S."/>
            <person name="Kawahara F."/>
            <person name="Miranda-Saavedra D."/>
            <person name="Mourier T."/>
            <person name="Nagra H."/>
            <person name="Otto T.D."/>
            <person name="Rawlings N."/>
            <person name="Sanchez A."/>
            <person name="Sanders M."/>
            <person name="Subramaniam C."/>
            <person name="Tay Y."/>
            <person name="Dear P."/>
            <person name="Doerig C."/>
            <person name="Gruber A."/>
            <person name="Parkinson J."/>
            <person name="Shirley M."/>
            <person name="Wan K.L."/>
            <person name="Berriman M."/>
            <person name="Tomley F."/>
            <person name="Pain A."/>
        </authorList>
    </citation>
    <scope>NUCLEOTIDE SEQUENCE [LARGE SCALE GENOMIC DNA]</scope>
    <source>
        <strain evidence="1">Weybridge</strain>
    </source>
</reference>
<gene>
    <name evidence="1" type="ORF">EMWEY_00008210</name>
</gene>
<dbReference type="OMA" id="WHENCGM"/>
<sequence length="459" mass="51660">MTGNEDVKNPSATVPQNLLGCPLAALVVEKEIHNQLRHLERHLDAFLLIEQLKQQFKGKEPLEGVGSSQLSGVANLEDLVGASVLNDWLDNDPEVVETAFRRHMVAEVYKDLDKPECLERLDMGAPQTAELIQQLRAQLQGGHSPHLQDLRDLIDKKYNQKTRYSPEKPSLLSKVLGQTTHPLLQAAKPGPWEAANPNPQHTTFMTRCLKEVVNDGSNLNIQLRNYSDNPDKISVRLEGVVAAPLICILSVLNEVDHFSNWVPYFTKPFNFFKAGPRAAGRRVMQGSDGRDACFEVFAVDDFERNSQIVVKMITLDNAYKTPRQTMTIPDPARRVERILVDGSLVIKPLTSESSLLSLIWHENCGMRIPVFMLDFATKLFARSAFDAFRTTCISAREGELQRRRSLNENLYSFIADRLVQVGVVPTSPLQSTVAEGQRDVKKQRGFNRYQTKQVHNKGI</sequence>
<protein>
    <recommendedName>
        <fullName evidence="3">START domain-containing protein</fullName>
    </recommendedName>
</protein>
<dbReference type="OrthoDB" id="346233at2759"/>
<dbReference type="Gene3D" id="3.30.530.20">
    <property type="match status" value="1"/>
</dbReference>
<accession>U6M2U4</accession>
<evidence type="ECO:0000313" key="2">
    <source>
        <dbReference type="Proteomes" id="UP000030763"/>
    </source>
</evidence>
<dbReference type="EMBL" id="HG719272">
    <property type="protein sequence ID" value="CDJ57398.1"/>
    <property type="molecule type" value="Genomic_DNA"/>
</dbReference>
<dbReference type="Proteomes" id="UP000030763">
    <property type="component" value="Unassembled WGS sequence"/>
</dbReference>
<dbReference type="InterPro" id="IPR023393">
    <property type="entry name" value="START-like_dom_sf"/>
</dbReference>
<organism evidence="1 2">
    <name type="scientific">Eimeria maxima</name>
    <name type="common">Coccidian parasite</name>
    <dbReference type="NCBI Taxonomy" id="5804"/>
    <lineage>
        <taxon>Eukaryota</taxon>
        <taxon>Sar</taxon>
        <taxon>Alveolata</taxon>
        <taxon>Apicomplexa</taxon>
        <taxon>Conoidasida</taxon>
        <taxon>Coccidia</taxon>
        <taxon>Eucoccidiorida</taxon>
        <taxon>Eimeriorina</taxon>
        <taxon>Eimeriidae</taxon>
        <taxon>Eimeria</taxon>
    </lineage>
</organism>
<dbReference type="VEuPathDB" id="ToxoDB:EMWEY_00008210"/>
<dbReference type="SUPFAM" id="SSF55961">
    <property type="entry name" value="Bet v1-like"/>
    <property type="match status" value="1"/>
</dbReference>
<dbReference type="GeneID" id="25334807"/>
<evidence type="ECO:0008006" key="3">
    <source>
        <dbReference type="Google" id="ProtNLM"/>
    </source>
</evidence>
<reference evidence="1" key="2">
    <citation type="submission" date="2013-10" db="EMBL/GenBank/DDBJ databases">
        <authorList>
            <person name="Aslett M."/>
        </authorList>
    </citation>
    <scope>NUCLEOTIDE SEQUENCE [LARGE SCALE GENOMIC DNA]</scope>
    <source>
        <strain evidence="1">Weybridge</strain>
    </source>
</reference>
<dbReference type="RefSeq" id="XP_013334046.1">
    <property type="nucleotide sequence ID" value="XM_013478592.1"/>
</dbReference>
<proteinExistence type="predicted"/>